<dbReference type="InterPro" id="IPR058094">
    <property type="entry name" value="Ig-like_OmpL47-like"/>
</dbReference>
<accession>X1QC36</accession>
<comment type="caution">
    <text evidence="2">The sequence shown here is derived from an EMBL/GenBank/DDBJ whole genome shotgun (WGS) entry which is preliminary data.</text>
</comment>
<reference evidence="2" key="1">
    <citation type="journal article" date="2014" name="Front. Microbiol.">
        <title>High frequency of phylogenetically diverse reductive dehalogenase-homologous genes in deep subseafloor sedimentary metagenomes.</title>
        <authorList>
            <person name="Kawai M."/>
            <person name="Futagami T."/>
            <person name="Toyoda A."/>
            <person name="Takaki Y."/>
            <person name="Nishi S."/>
            <person name="Hori S."/>
            <person name="Arai W."/>
            <person name="Tsubouchi T."/>
            <person name="Morono Y."/>
            <person name="Uchiyama I."/>
            <person name="Ito T."/>
            <person name="Fujiyama A."/>
            <person name="Inagaki F."/>
            <person name="Takami H."/>
        </authorList>
    </citation>
    <scope>NUCLEOTIDE SEQUENCE</scope>
    <source>
        <strain evidence="2">Expedition CK06-06</strain>
    </source>
</reference>
<evidence type="ECO:0008006" key="3">
    <source>
        <dbReference type="Google" id="ProtNLM"/>
    </source>
</evidence>
<organism evidence="2">
    <name type="scientific">marine sediment metagenome</name>
    <dbReference type="NCBI Taxonomy" id="412755"/>
    <lineage>
        <taxon>unclassified sequences</taxon>
        <taxon>metagenomes</taxon>
        <taxon>ecological metagenomes</taxon>
    </lineage>
</organism>
<gene>
    <name evidence="2" type="ORF">S12H4_02308</name>
</gene>
<feature type="transmembrane region" description="Helical" evidence="1">
    <location>
        <begin position="328"/>
        <end position="351"/>
    </location>
</feature>
<dbReference type="EMBL" id="BARW01000552">
    <property type="protein sequence ID" value="GAI66037.1"/>
    <property type="molecule type" value="Genomic_DNA"/>
</dbReference>
<proteinExistence type="predicted"/>
<sequence>FGAGKFSVGTWFHIRIDFDLVTKKFDIYLDGVKEVDQEDIFYDINSLQNVAFYQTYTFPGYWYLDALSFSWDLDYNIGDNLYEGLLLSFENTTTFDWIGYSLDGQANKTILGNTTILMPEDGSHSIQIFGNDTLGKNYPSDVRYFSIDTGPPEITIITPVQDNFFGVSPPSFEITIIEPNLNTTWYTLDNGAINKTFSGLTGTIDQTEWNKIVADIVTIKFYANDTFGFVSNAEVVIKKDLNAPQSSISREGLTFTIIAEDGLGSGVSVLRYKINGSTWIYYTSPFNLDYGNYNITYQAIDAVGNVEVENTLIIKLSEPDISEEPPNWTIIIMTTAIIGGIGLVIVITMIIRKRK</sequence>
<dbReference type="NCBIfam" id="NF047446">
    <property type="entry name" value="barrel_OmpL47"/>
    <property type="match status" value="1"/>
</dbReference>
<protein>
    <recommendedName>
        <fullName evidence="3">Bacterial Ig-like domain-containing protein</fullName>
    </recommendedName>
</protein>
<feature type="non-terminal residue" evidence="2">
    <location>
        <position position="1"/>
    </location>
</feature>
<keyword evidence="1" id="KW-0812">Transmembrane</keyword>
<name>X1QC36_9ZZZZ</name>
<evidence type="ECO:0000313" key="2">
    <source>
        <dbReference type="EMBL" id="GAI66037.1"/>
    </source>
</evidence>
<evidence type="ECO:0000256" key="1">
    <source>
        <dbReference type="SAM" id="Phobius"/>
    </source>
</evidence>
<keyword evidence="1" id="KW-0472">Membrane</keyword>
<dbReference type="AlphaFoldDB" id="X1QC36"/>
<keyword evidence="1" id="KW-1133">Transmembrane helix</keyword>